<gene>
    <name evidence="2" type="ORF">DSM01_1331</name>
    <name evidence="3" type="ORF">SAMN04487999_2038</name>
</gene>
<dbReference type="Proteomes" id="UP000184240">
    <property type="component" value="Unassembled WGS sequence"/>
</dbReference>
<reference evidence="3" key="2">
    <citation type="submission" date="2016-11" db="EMBL/GenBank/DDBJ databases">
        <authorList>
            <person name="Jaros S."/>
            <person name="Januszkiewicz K."/>
            <person name="Wedrychowicz H."/>
        </authorList>
    </citation>
    <scope>NUCLEOTIDE SEQUENCE [LARGE SCALE GENOMIC DNA]</scope>
    <source>
        <strain evidence="3">DSM 19859</strain>
    </source>
</reference>
<dbReference type="Proteomes" id="UP000290037">
    <property type="component" value="Unassembled WGS sequence"/>
</dbReference>
<dbReference type="AlphaFoldDB" id="A0A1M5Y9R9"/>
<dbReference type="OrthoDB" id="1448517at2"/>
<organism evidence="3 4">
    <name type="scientific">Leeuwenhoekiella palythoae</name>
    <dbReference type="NCBI Taxonomy" id="573501"/>
    <lineage>
        <taxon>Bacteria</taxon>
        <taxon>Pseudomonadati</taxon>
        <taxon>Bacteroidota</taxon>
        <taxon>Flavobacteriia</taxon>
        <taxon>Flavobacteriales</taxon>
        <taxon>Flavobacteriaceae</taxon>
        <taxon>Leeuwenhoekiella</taxon>
    </lineage>
</organism>
<keyword evidence="1" id="KW-0732">Signal</keyword>
<reference evidence="2 5" key="3">
    <citation type="submission" date="2018-07" db="EMBL/GenBank/DDBJ databases">
        <title>Leeuwenhoekiella genomics.</title>
        <authorList>
            <person name="Tahon G."/>
            <person name="Willems A."/>
        </authorList>
    </citation>
    <scope>NUCLEOTIDE SEQUENCE [LARGE SCALE GENOMIC DNA]</scope>
    <source>
        <strain evidence="2 5">LMG 24856</strain>
    </source>
</reference>
<sequence length="117" mass="13856">MSTQRYASVLLIFGFGSLMQAQIASQMHLTEPDSLVTNQPLNLNEQDFSISDLNDFEDRFETFEFLQQKPNGFKPLMPILKPDDSFEYKMRYLDHEDPYQYNMPILEPIMINRFYQS</sequence>
<evidence type="ECO:0000256" key="1">
    <source>
        <dbReference type="SAM" id="SignalP"/>
    </source>
</evidence>
<accession>A0A1M5Y9R9</accession>
<evidence type="ECO:0000313" key="2">
    <source>
        <dbReference type="EMBL" id="RXG30581.1"/>
    </source>
</evidence>
<proteinExistence type="predicted"/>
<evidence type="ECO:0000313" key="3">
    <source>
        <dbReference type="EMBL" id="SHI08706.1"/>
    </source>
</evidence>
<reference evidence="4" key="1">
    <citation type="submission" date="2016-11" db="EMBL/GenBank/DDBJ databases">
        <authorList>
            <person name="Varghese N."/>
            <person name="Submissions S."/>
        </authorList>
    </citation>
    <scope>NUCLEOTIDE SEQUENCE [LARGE SCALE GENOMIC DNA]</scope>
    <source>
        <strain evidence="4">DSM 19859</strain>
    </source>
</reference>
<protein>
    <submittedName>
        <fullName evidence="3">Uncharacterized protein</fullName>
    </submittedName>
</protein>
<keyword evidence="5" id="KW-1185">Reference proteome</keyword>
<feature type="chain" id="PRO_5012386909" evidence="1">
    <location>
        <begin position="22"/>
        <end position="117"/>
    </location>
</feature>
<evidence type="ECO:0000313" key="5">
    <source>
        <dbReference type="Proteomes" id="UP000290037"/>
    </source>
</evidence>
<evidence type="ECO:0000313" key="4">
    <source>
        <dbReference type="Proteomes" id="UP000184240"/>
    </source>
</evidence>
<name>A0A1M5Y9R9_9FLAO</name>
<dbReference type="EMBL" id="QOVN01000002">
    <property type="protein sequence ID" value="RXG30581.1"/>
    <property type="molecule type" value="Genomic_DNA"/>
</dbReference>
<feature type="signal peptide" evidence="1">
    <location>
        <begin position="1"/>
        <end position="21"/>
    </location>
</feature>
<dbReference type="RefSeq" id="WP_128755678.1">
    <property type="nucleotide sequence ID" value="NZ_FQXT01000003.1"/>
</dbReference>
<dbReference type="EMBL" id="FQXT01000003">
    <property type="protein sequence ID" value="SHI08706.1"/>
    <property type="molecule type" value="Genomic_DNA"/>
</dbReference>